<evidence type="ECO:0000313" key="1">
    <source>
        <dbReference type="EMBL" id="KJQ45810.1"/>
    </source>
</evidence>
<comment type="caution">
    <text evidence="1">The sequence shown here is derived from an EMBL/GenBank/DDBJ whole genome shotgun (WGS) entry which is preliminary data.</text>
</comment>
<reference evidence="1 2" key="1">
    <citation type="submission" date="2015-02" db="EMBL/GenBank/DDBJ databases">
        <title>Mycoplasma mycoides subsp. mycoides strain:B237 Genome sequencing.</title>
        <authorList>
            <person name="Fischer A."/>
            <person name="Santana-Cruz I."/>
            <person name="Schieck E."/>
            <person name="Gourle H."/>
            <person name="Lambert M."/>
            <person name="Nadendla S."/>
            <person name="Miller R.A."/>
            <person name="Weber J."/>
            <person name="Bongcam-Rudloff E."/>
            <person name="Vashee S."/>
            <person name="Frey J."/>
            <person name="Jores J."/>
        </authorList>
    </citation>
    <scope>NUCLEOTIDE SEQUENCE [LARGE SCALE GENOMIC DNA]</scope>
    <source>
        <strain evidence="1 2">B237</strain>
    </source>
</reference>
<dbReference type="AlphaFoldDB" id="A0AAE2JTD6"/>
<gene>
    <name evidence="1" type="ORF">TS59_0351</name>
</gene>
<accession>A0AAE2JTD6</accession>
<organism evidence="1 2">
    <name type="scientific">Mycoplasma mycoides subsp. mycoides</name>
    <dbReference type="NCBI Taxonomy" id="2103"/>
    <lineage>
        <taxon>Bacteria</taxon>
        <taxon>Bacillati</taxon>
        <taxon>Mycoplasmatota</taxon>
        <taxon>Mollicutes</taxon>
        <taxon>Mycoplasmataceae</taxon>
        <taxon>Mycoplasma</taxon>
    </lineage>
</organism>
<name>A0AAE2JTD6_MYCMY</name>
<dbReference type="EMBL" id="LAEW01000001">
    <property type="protein sequence ID" value="KJQ45810.1"/>
    <property type="molecule type" value="Genomic_DNA"/>
</dbReference>
<proteinExistence type="predicted"/>
<protein>
    <submittedName>
        <fullName evidence="1">Prolipoprotein</fullName>
    </submittedName>
</protein>
<sequence>MNFDLIKKYGKEFFELFSSLPKDKAKKISENPKNTNGLTVAGKILNVYKKLKSYSNFDNFQYKLKEELNKSGSKFSDSISTLEKDWTKIVKDYEKEKENILKILKETGSPGLLNKKTSIK</sequence>
<dbReference type="RefSeq" id="WP_011166515.1">
    <property type="nucleotide sequence ID" value="NZ_CP010267.1"/>
</dbReference>
<dbReference type="Proteomes" id="UP000033624">
    <property type="component" value="Unassembled WGS sequence"/>
</dbReference>
<evidence type="ECO:0000313" key="2">
    <source>
        <dbReference type="Proteomes" id="UP000033624"/>
    </source>
</evidence>
<dbReference type="KEGG" id="mmyi:mycmycITA_00344"/>